<protein>
    <submittedName>
        <fullName evidence="2">Unannotated protein</fullName>
    </submittedName>
</protein>
<keyword evidence="1" id="KW-0812">Transmembrane</keyword>
<keyword evidence="1" id="KW-1133">Transmembrane helix</keyword>
<dbReference type="AlphaFoldDB" id="A0A6J7HYN1"/>
<evidence type="ECO:0000256" key="1">
    <source>
        <dbReference type="SAM" id="Phobius"/>
    </source>
</evidence>
<feature type="transmembrane region" description="Helical" evidence="1">
    <location>
        <begin position="15"/>
        <end position="35"/>
    </location>
</feature>
<sequence length="460" mass="46603">MARSLRRRAAQDDGIAMFTVVMVMAVLLVLGAALATSSLQSSTTVNGDELGVRALQAAEAGAQTAVHRLNMLQPSSSNCITTVSSAPQTQSIWCAATAAESIGNGQSFTYQTSVPSTSGCTGKTFGIGTSERCVVATGTVGGVTKKVIQRIVSSSGADPFPTDGILGRDSLTVDNNTTINAGLASNGLLSFGLNSPMTGTVTLWTGAPNPTGYSGTVTRQSTAFVLSPPDMLNPLTLVDSSTSNSNGQLVTGASPADSCTLGTGTGGTCYVNTSFTPRTLSVGNYGAVTLGGAVYNFCQLSLGNNAAVNIASGARTTIFIDSPDRAGSGCIAGQGGITSGNGAFFSNPSGDPRGLVVVIYGATASPTKSGFTTIQFPNNISLAAAIYSPGAGITFKNNGSFSGGITAKNVTLKNNASWDSRLEGFTLATTLIYYRGSWRQCNPLAATTSTTPAAGCPLDS</sequence>
<proteinExistence type="predicted"/>
<keyword evidence="1" id="KW-0472">Membrane</keyword>
<name>A0A6J7HYN1_9ZZZZ</name>
<dbReference type="EMBL" id="CAFBMX010000003">
    <property type="protein sequence ID" value="CAB4923545.1"/>
    <property type="molecule type" value="Genomic_DNA"/>
</dbReference>
<organism evidence="2">
    <name type="scientific">freshwater metagenome</name>
    <dbReference type="NCBI Taxonomy" id="449393"/>
    <lineage>
        <taxon>unclassified sequences</taxon>
        <taxon>metagenomes</taxon>
        <taxon>ecological metagenomes</taxon>
    </lineage>
</organism>
<gene>
    <name evidence="2" type="ORF">UFOPK3674_00697</name>
</gene>
<evidence type="ECO:0000313" key="2">
    <source>
        <dbReference type="EMBL" id="CAB4923545.1"/>
    </source>
</evidence>
<reference evidence="2" key="1">
    <citation type="submission" date="2020-05" db="EMBL/GenBank/DDBJ databases">
        <authorList>
            <person name="Chiriac C."/>
            <person name="Salcher M."/>
            <person name="Ghai R."/>
            <person name="Kavagutti S V."/>
        </authorList>
    </citation>
    <scope>NUCLEOTIDE SEQUENCE</scope>
</reference>
<accession>A0A6J7HYN1</accession>